<feature type="region of interest" description="Disordered" evidence="3">
    <location>
        <begin position="144"/>
        <end position="169"/>
    </location>
</feature>
<name>A0ABV7FT40_9ALTE</name>
<feature type="compositionally biased region" description="Basic residues" evidence="3">
    <location>
        <begin position="30"/>
        <end position="39"/>
    </location>
</feature>
<feature type="region of interest" description="Disordered" evidence="3">
    <location>
        <begin position="1"/>
        <end position="73"/>
    </location>
</feature>
<gene>
    <name evidence="4" type="primary">yihI</name>
    <name evidence="4" type="ORF">ACFOHL_10325</name>
</gene>
<sequence>MARQKKSRKIGKIGVSKDERPAKVTSSGKPKNRSGKKPGSRQMLNMTSNQANNHTTKKDPRVGSKASVNLDKYKDAPFKKTKTKQVEKRYFSPQDELDAIENDHKLDVLLEKQQQSTLTSSEQTYLDTKLARHAQLCEMLGIASEEENETSDTDPFSSLDAISIDEFKN</sequence>
<evidence type="ECO:0000256" key="3">
    <source>
        <dbReference type="SAM" id="MobiDB-lite"/>
    </source>
</evidence>
<comment type="caution">
    <text evidence="4">The sequence shown here is derived from an EMBL/GenBank/DDBJ whole genome shotgun (WGS) entry which is preliminary data.</text>
</comment>
<dbReference type="InterPro" id="IPR007336">
    <property type="entry name" value="YihI"/>
</dbReference>
<reference evidence="5" key="1">
    <citation type="journal article" date="2019" name="Int. J. Syst. Evol. Microbiol.">
        <title>The Global Catalogue of Microorganisms (GCM) 10K type strain sequencing project: providing services to taxonomists for standard genome sequencing and annotation.</title>
        <authorList>
            <consortium name="The Broad Institute Genomics Platform"/>
            <consortium name="The Broad Institute Genome Sequencing Center for Infectious Disease"/>
            <person name="Wu L."/>
            <person name="Ma J."/>
        </authorList>
    </citation>
    <scope>NUCLEOTIDE SEQUENCE [LARGE SCALE GENOMIC DNA]</scope>
    <source>
        <strain evidence="5">KCTC 52473</strain>
    </source>
</reference>
<keyword evidence="5" id="KW-1185">Reference proteome</keyword>
<evidence type="ECO:0000256" key="1">
    <source>
        <dbReference type="ARBA" id="ARBA00022468"/>
    </source>
</evidence>
<accession>A0ABV7FT40</accession>
<feature type="compositionally biased region" description="Basic residues" evidence="3">
    <location>
        <begin position="1"/>
        <end position="11"/>
    </location>
</feature>
<organism evidence="4 5">
    <name type="scientific">Agaribacter flavus</name>
    <dbReference type="NCBI Taxonomy" id="1902781"/>
    <lineage>
        <taxon>Bacteria</taxon>
        <taxon>Pseudomonadati</taxon>
        <taxon>Pseudomonadota</taxon>
        <taxon>Gammaproteobacteria</taxon>
        <taxon>Alteromonadales</taxon>
        <taxon>Alteromonadaceae</taxon>
        <taxon>Agaribacter</taxon>
    </lineage>
</organism>
<keyword evidence="2" id="KW-0690">Ribosome biogenesis</keyword>
<evidence type="ECO:0000313" key="5">
    <source>
        <dbReference type="Proteomes" id="UP001595478"/>
    </source>
</evidence>
<evidence type="ECO:0000256" key="2">
    <source>
        <dbReference type="ARBA" id="ARBA00022517"/>
    </source>
</evidence>
<dbReference type="RefSeq" id="WP_376920153.1">
    <property type="nucleotide sequence ID" value="NZ_JBHRSW010000016.1"/>
</dbReference>
<dbReference type="EMBL" id="JBHRSW010000016">
    <property type="protein sequence ID" value="MFC3122017.1"/>
    <property type="molecule type" value="Genomic_DNA"/>
</dbReference>
<keyword evidence="1" id="KW-0343">GTPase activation</keyword>
<feature type="compositionally biased region" description="Polar residues" evidence="3">
    <location>
        <begin position="42"/>
        <end position="54"/>
    </location>
</feature>
<protein>
    <submittedName>
        <fullName evidence="4">Der GTPase-activating protein YihI</fullName>
    </submittedName>
</protein>
<dbReference type="Proteomes" id="UP001595478">
    <property type="component" value="Unassembled WGS sequence"/>
</dbReference>
<evidence type="ECO:0000313" key="4">
    <source>
        <dbReference type="EMBL" id="MFC3122017.1"/>
    </source>
</evidence>
<dbReference type="NCBIfam" id="NF003560">
    <property type="entry name" value="PRK05244.1-1"/>
    <property type="match status" value="1"/>
</dbReference>
<dbReference type="Pfam" id="PF04220">
    <property type="entry name" value="YihI"/>
    <property type="match status" value="1"/>
</dbReference>
<proteinExistence type="predicted"/>